<keyword evidence="1 3" id="KW-0378">Hydrolase</keyword>
<dbReference type="PANTHER" id="PTHR42977:SF3">
    <property type="entry name" value="AB HYDROLASE-1 DOMAIN-CONTAINING PROTEIN"/>
    <property type="match status" value="1"/>
</dbReference>
<feature type="domain" description="AB hydrolase-1" evidence="2">
    <location>
        <begin position="50"/>
        <end position="166"/>
    </location>
</feature>
<keyword evidence="4" id="KW-1185">Reference proteome</keyword>
<dbReference type="PRINTS" id="PR00412">
    <property type="entry name" value="EPOXHYDRLASE"/>
</dbReference>
<dbReference type="PANTHER" id="PTHR42977">
    <property type="entry name" value="HYDROLASE-RELATED"/>
    <property type="match status" value="1"/>
</dbReference>
<accession>A0A7Y9RVK4</accession>
<dbReference type="InterPro" id="IPR000639">
    <property type="entry name" value="Epox_hydrolase-like"/>
</dbReference>
<dbReference type="Gene3D" id="3.40.50.1820">
    <property type="entry name" value="alpha/beta hydrolase"/>
    <property type="match status" value="1"/>
</dbReference>
<comment type="caution">
    <text evidence="3">The sequence shown here is derived from an EMBL/GenBank/DDBJ whole genome shotgun (WGS) entry which is preliminary data.</text>
</comment>
<organism evidence="3 4">
    <name type="scientific">Nocardioides perillae</name>
    <dbReference type="NCBI Taxonomy" id="1119534"/>
    <lineage>
        <taxon>Bacteria</taxon>
        <taxon>Bacillati</taxon>
        <taxon>Actinomycetota</taxon>
        <taxon>Actinomycetes</taxon>
        <taxon>Propionibacteriales</taxon>
        <taxon>Nocardioidaceae</taxon>
        <taxon>Nocardioides</taxon>
    </lineage>
</organism>
<dbReference type="Pfam" id="PF00561">
    <property type="entry name" value="Abhydrolase_1"/>
    <property type="match status" value="1"/>
</dbReference>
<dbReference type="EMBL" id="JACCAC010000001">
    <property type="protein sequence ID" value="NYG54740.1"/>
    <property type="molecule type" value="Genomic_DNA"/>
</dbReference>
<dbReference type="InterPro" id="IPR051340">
    <property type="entry name" value="Haloalkane_dehalogenase"/>
</dbReference>
<evidence type="ECO:0000256" key="1">
    <source>
        <dbReference type="ARBA" id="ARBA00022801"/>
    </source>
</evidence>
<dbReference type="SUPFAM" id="SSF53474">
    <property type="entry name" value="alpha/beta-Hydrolases"/>
    <property type="match status" value="1"/>
</dbReference>
<dbReference type="NCBIfam" id="NF002043">
    <property type="entry name" value="PRK00870.1"/>
    <property type="match status" value="1"/>
</dbReference>
<dbReference type="InterPro" id="IPR000073">
    <property type="entry name" value="AB_hydrolase_1"/>
</dbReference>
<dbReference type="AlphaFoldDB" id="A0A7Y9RVK4"/>
<dbReference type="GO" id="GO:0004301">
    <property type="term" value="F:epoxide hydrolase activity"/>
    <property type="evidence" value="ECO:0007669"/>
    <property type="project" value="TreeGrafter"/>
</dbReference>
<evidence type="ECO:0000259" key="2">
    <source>
        <dbReference type="Pfam" id="PF00561"/>
    </source>
</evidence>
<evidence type="ECO:0000313" key="3">
    <source>
        <dbReference type="EMBL" id="NYG54740.1"/>
    </source>
</evidence>
<dbReference type="GO" id="GO:0018786">
    <property type="term" value="F:haloalkane dehalogenase activity"/>
    <property type="evidence" value="ECO:0007669"/>
    <property type="project" value="UniProtKB-EC"/>
</dbReference>
<dbReference type="InterPro" id="IPR029058">
    <property type="entry name" value="AB_hydrolase_fold"/>
</dbReference>
<name>A0A7Y9RVK4_9ACTN</name>
<proteinExistence type="predicted"/>
<reference evidence="3 4" key="1">
    <citation type="submission" date="2020-07" db="EMBL/GenBank/DDBJ databases">
        <title>Sequencing the genomes of 1000 actinobacteria strains.</title>
        <authorList>
            <person name="Klenk H.-P."/>
        </authorList>
    </citation>
    <scope>NUCLEOTIDE SEQUENCE [LARGE SCALE GENOMIC DNA]</scope>
    <source>
        <strain evidence="3 4">DSM 24552</strain>
    </source>
</reference>
<dbReference type="EC" id="3.8.1.5" evidence="3"/>
<sequence>MESLRTPDDRFRDLPDFSYDPTYVEVDDTEGGRLRVAVVDEGPADAPVALLMHGEPTWSFLYRRMVPVLLEGGMRVVAPDLVGFGRSDKPTERTDYTYARHVGWMREALFDHLDLREATLVCQDWGGLVGLRLVAEHPDRFARVVAANTGLPTGDQRMSEAFEQWRTFSQTVEDFSVSAIVAMGCATPPAPAVQAAYDAPFPDDTYKAGARVFPTLVPASPDDPAAADQRRAWESLARFDKPFHTAFSDGDPITRGGEAPFRTLVPGAQGVAHTTVAGGGHFLQEDVGPELARFVLEVAGLAGPSRG</sequence>
<dbReference type="Proteomes" id="UP000544110">
    <property type="component" value="Unassembled WGS sequence"/>
</dbReference>
<dbReference type="RefSeq" id="WP_179517305.1">
    <property type="nucleotide sequence ID" value="NZ_JACCAC010000001.1"/>
</dbReference>
<evidence type="ECO:0000313" key="4">
    <source>
        <dbReference type="Proteomes" id="UP000544110"/>
    </source>
</evidence>
<gene>
    <name evidence="3" type="ORF">BJ989_001044</name>
</gene>
<protein>
    <submittedName>
        <fullName evidence="3">Haloalkane dehalogenase</fullName>
        <ecNumber evidence="3">3.8.1.5</ecNumber>
    </submittedName>
</protein>
<dbReference type="PRINTS" id="PR00111">
    <property type="entry name" value="ABHYDROLASE"/>
</dbReference>